<proteinExistence type="predicted"/>
<sequence length="507" mass="57061">MQLVAYLKGERVDATQMAHEPWRALVNHPDYPSLTLIECGLRASRVTRRGRQFFKHYPDIECPIQHKSESAQHLAMKQALKNRINAMPEWRAEVEHAHPGRVWIADVMATHASGKRLAFEVQLSPQSEDEYIRRSQRYADDRIRAVWVVPDNLDWFRVQMPMIVTGFGKTSDLPGTPGSLMDLAHHQPLVGKRASVGAAVDAVLDLAFQWPHGTPKHQLDEIARLEQMKAEAAADKQARAGEAAELRRLAEAETAARFIAAAAAPGASAARPVLAAKRTWASEVHCLTGGHPMLIWRLTKPAPERASSDPMWRPTMENFDNVRAHVDAWLAAAGSSLAKAMVYKVKGWPVRRTFVCPECKQIIQGRWVSALPPEKWTLIAEASAASAEARDMLHRKPPTQPSHFSEEPRPARLPVQVEESDWRFIGPRRKPYWMTESGSEELPYRLAAKKAHAERMEQLRANPRYRVSPNGFRFECTDCGGEFEDDKEGIHADRGCVTPGTRSFGWR</sequence>
<organism evidence="2 3">
    <name type="scientific">Pseudarthrobacter psychrotolerans</name>
    <dbReference type="NCBI Taxonomy" id="2697569"/>
    <lineage>
        <taxon>Bacteria</taxon>
        <taxon>Bacillati</taxon>
        <taxon>Actinomycetota</taxon>
        <taxon>Actinomycetes</taxon>
        <taxon>Micrococcales</taxon>
        <taxon>Micrococcaceae</taxon>
        <taxon>Pseudarthrobacter</taxon>
    </lineage>
</organism>
<dbReference type="AlphaFoldDB" id="A0A6P1ND60"/>
<evidence type="ECO:0000259" key="1">
    <source>
        <dbReference type="Pfam" id="PF06054"/>
    </source>
</evidence>
<evidence type="ECO:0000313" key="2">
    <source>
        <dbReference type="EMBL" id="QHK18515.1"/>
    </source>
</evidence>
<keyword evidence="3" id="KW-1185">Reference proteome</keyword>
<evidence type="ECO:0000313" key="3">
    <source>
        <dbReference type="Proteomes" id="UP000464186"/>
    </source>
</evidence>
<feature type="domain" description="Competence protein CoiA nuclease-like" evidence="1">
    <location>
        <begin position="69"/>
        <end position="150"/>
    </location>
</feature>
<dbReference type="InterPro" id="IPR010330">
    <property type="entry name" value="CoiA_nuc"/>
</dbReference>
<name>A0A6P1ND60_9MICC</name>
<dbReference type="Proteomes" id="UP000464186">
    <property type="component" value="Chromosome"/>
</dbReference>
<accession>A0A6P1ND60</accession>
<reference evidence="2 3" key="1">
    <citation type="submission" date="2020-01" db="EMBL/GenBank/DDBJ databases">
        <title>Pseudarthrobacter psychrotolerans sp. nov., isolated from antarctic soil.</title>
        <authorList>
            <person name="Shin Y."/>
            <person name="Park W."/>
        </authorList>
    </citation>
    <scope>NUCLEOTIDE SEQUENCE [LARGE SCALE GENOMIC DNA]</scope>
    <source>
        <strain evidence="2 3">YJ56</strain>
    </source>
</reference>
<dbReference type="EMBL" id="CP047898">
    <property type="protein sequence ID" value="QHK18515.1"/>
    <property type="molecule type" value="Genomic_DNA"/>
</dbReference>
<gene>
    <name evidence="2" type="ORF">GU243_00500</name>
</gene>
<dbReference type="KEGG" id="psey:GU243_00500"/>
<protein>
    <recommendedName>
        <fullName evidence="1">Competence protein CoiA nuclease-like domain-containing protein</fullName>
    </recommendedName>
</protein>
<dbReference type="Pfam" id="PF06054">
    <property type="entry name" value="CoiA_nuc"/>
    <property type="match status" value="1"/>
</dbReference>